<evidence type="ECO:0000313" key="3">
    <source>
        <dbReference type="Proteomes" id="UP000281553"/>
    </source>
</evidence>
<dbReference type="AlphaFoldDB" id="A0A3P6PVH3"/>
<accession>A0A3P6PVH3</accession>
<keyword evidence="1" id="KW-0472">Membrane</keyword>
<evidence type="ECO:0000256" key="1">
    <source>
        <dbReference type="SAM" id="Phobius"/>
    </source>
</evidence>
<evidence type="ECO:0000313" key="2">
    <source>
        <dbReference type="EMBL" id="VDK41342.1"/>
    </source>
</evidence>
<organism evidence="2 3">
    <name type="scientific">Dibothriocephalus latus</name>
    <name type="common">Fish tapeworm</name>
    <name type="synonym">Diphyllobothrium latum</name>
    <dbReference type="NCBI Taxonomy" id="60516"/>
    <lineage>
        <taxon>Eukaryota</taxon>
        <taxon>Metazoa</taxon>
        <taxon>Spiralia</taxon>
        <taxon>Lophotrochozoa</taxon>
        <taxon>Platyhelminthes</taxon>
        <taxon>Cestoda</taxon>
        <taxon>Eucestoda</taxon>
        <taxon>Diphyllobothriidea</taxon>
        <taxon>Diphyllobothriidae</taxon>
        <taxon>Dibothriocephalus</taxon>
    </lineage>
</organism>
<protein>
    <submittedName>
        <fullName evidence="2">Uncharacterized protein</fullName>
    </submittedName>
</protein>
<dbReference type="Proteomes" id="UP000281553">
    <property type="component" value="Unassembled WGS sequence"/>
</dbReference>
<dbReference type="OrthoDB" id="297496at2759"/>
<keyword evidence="1" id="KW-0812">Transmembrane</keyword>
<dbReference type="EMBL" id="UYRU01007689">
    <property type="protein sequence ID" value="VDK41342.1"/>
    <property type="molecule type" value="Genomic_DNA"/>
</dbReference>
<keyword evidence="3" id="KW-1185">Reference proteome</keyword>
<sequence length="88" mass="10187">MTQETFLYNRTKIDSENPSEKMIALTFYVALGLSFFAMCFKLMEEEAVNKLRRIGQRLGILSRPSHCEPVVVTQVIPLPSRRRSILRL</sequence>
<reference evidence="2 3" key="1">
    <citation type="submission" date="2018-11" db="EMBL/GenBank/DDBJ databases">
        <authorList>
            <consortium name="Pathogen Informatics"/>
        </authorList>
    </citation>
    <scope>NUCLEOTIDE SEQUENCE [LARGE SCALE GENOMIC DNA]</scope>
</reference>
<name>A0A3P6PVH3_DIBLA</name>
<proteinExistence type="predicted"/>
<feature type="transmembrane region" description="Helical" evidence="1">
    <location>
        <begin position="22"/>
        <end position="43"/>
    </location>
</feature>
<keyword evidence="1" id="KW-1133">Transmembrane helix</keyword>
<gene>
    <name evidence="2" type="ORF">DILT_LOCUS1230</name>
</gene>